<feature type="binding site" evidence="3">
    <location>
        <position position="251"/>
    </location>
    <ligand>
        <name>Mg(2+)</name>
        <dbReference type="ChEBI" id="CHEBI:18420"/>
        <label>1</label>
    </ligand>
</feature>
<name>A0AAU9CB19_9BACT</name>
<dbReference type="RefSeq" id="WP_338394575.1">
    <property type="nucleotide sequence ID" value="NZ_AP025314.1"/>
</dbReference>
<dbReference type="PANTHER" id="PTHR16222">
    <property type="entry name" value="ADP-RIBOSYLGLYCOHYDROLASE"/>
    <property type="match status" value="1"/>
</dbReference>
<sequence length="327" mass="35676">MNKADQFEGCILGGAIGDAYGSGYEYLTKENESAYYLFGKPKTQEPKWQITDDTQLTLATVEAMTETAEISPETIADKFLSDFRKGKLSGLGASTLGAFRALDVGAHWSLAGRKGEYAAGNGPAMRIAPLAFLDEIDYSIVRDICFLTHHNDEAYVGAKCVVLAIREILNGNWNGKSCLVEKIIPQIPDTRVRDRLIRVKEMENLEAIGALGNDGYVVNSVPLAIAAANQTLAFGPEEIFSKLVSIGGDTDTNCSIAGQIMGTLIGKKAFPDNLIKKLERLAEYPRINRSVKRFIKSKKLVSRGLSLQSALQGLNLSFTFSTPYHDP</sequence>
<keyword evidence="3" id="KW-0460">Magnesium</keyword>
<dbReference type="InterPro" id="IPR050792">
    <property type="entry name" value="ADP-ribosylglycohydrolase"/>
</dbReference>
<organism evidence="4 5">
    <name type="scientific">Fulvitalea axinellae</name>
    <dbReference type="NCBI Taxonomy" id="1182444"/>
    <lineage>
        <taxon>Bacteria</taxon>
        <taxon>Pseudomonadati</taxon>
        <taxon>Bacteroidota</taxon>
        <taxon>Cytophagia</taxon>
        <taxon>Cytophagales</taxon>
        <taxon>Persicobacteraceae</taxon>
        <taxon>Fulvitalea</taxon>
    </lineage>
</organism>
<keyword evidence="2" id="KW-0378">Hydrolase</keyword>
<evidence type="ECO:0000313" key="5">
    <source>
        <dbReference type="Proteomes" id="UP001348817"/>
    </source>
</evidence>
<dbReference type="Proteomes" id="UP001348817">
    <property type="component" value="Chromosome"/>
</dbReference>
<dbReference type="InterPro" id="IPR005502">
    <property type="entry name" value="Ribosyl_crysJ1"/>
</dbReference>
<dbReference type="Gene3D" id="1.10.4080.10">
    <property type="entry name" value="ADP-ribosylation/Crystallin J1"/>
    <property type="match status" value="1"/>
</dbReference>
<evidence type="ECO:0000313" key="4">
    <source>
        <dbReference type="EMBL" id="BDD09366.1"/>
    </source>
</evidence>
<dbReference type="SUPFAM" id="SSF101478">
    <property type="entry name" value="ADP-ribosylglycohydrolase"/>
    <property type="match status" value="1"/>
</dbReference>
<protein>
    <submittedName>
        <fullName evidence="4">ADP-ribosylglycohydrolase</fullName>
    </submittedName>
</protein>
<comment type="similarity">
    <text evidence="1">Belongs to the ADP-ribosylglycohydrolase family.</text>
</comment>
<evidence type="ECO:0000256" key="3">
    <source>
        <dbReference type="PIRSR" id="PIRSR605502-1"/>
    </source>
</evidence>
<feature type="binding site" evidence="3">
    <location>
        <position position="252"/>
    </location>
    <ligand>
        <name>Mg(2+)</name>
        <dbReference type="ChEBI" id="CHEBI:18420"/>
        <label>1</label>
    </ligand>
</feature>
<dbReference type="Pfam" id="PF03747">
    <property type="entry name" value="ADP_ribosyl_GH"/>
    <property type="match status" value="1"/>
</dbReference>
<feature type="binding site" evidence="3">
    <location>
        <position position="52"/>
    </location>
    <ligand>
        <name>Mg(2+)</name>
        <dbReference type="ChEBI" id="CHEBI:18420"/>
        <label>1</label>
    </ligand>
</feature>
<dbReference type="EMBL" id="AP025314">
    <property type="protein sequence ID" value="BDD09366.1"/>
    <property type="molecule type" value="Genomic_DNA"/>
</dbReference>
<feature type="binding site" evidence="3">
    <location>
        <position position="51"/>
    </location>
    <ligand>
        <name>Mg(2+)</name>
        <dbReference type="ChEBI" id="CHEBI:18420"/>
        <label>1</label>
    </ligand>
</feature>
<dbReference type="KEGG" id="fax:FUAX_17980"/>
<keyword evidence="5" id="KW-1185">Reference proteome</keyword>
<evidence type="ECO:0000256" key="1">
    <source>
        <dbReference type="ARBA" id="ARBA00010702"/>
    </source>
</evidence>
<feature type="binding site" evidence="3">
    <location>
        <position position="53"/>
    </location>
    <ligand>
        <name>Mg(2+)</name>
        <dbReference type="ChEBI" id="CHEBI:18420"/>
        <label>1</label>
    </ligand>
</feature>
<dbReference type="GO" id="GO:0016787">
    <property type="term" value="F:hydrolase activity"/>
    <property type="evidence" value="ECO:0007669"/>
    <property type="project" value="UniProtKB-KW"/>
</dbReference>
<reference evidence="4 5" key="1">
    <citation type="submission" date="2021-12" db="EMBL/GenBank/DDBJ databases">
        <title>Genome sequencing of bacteria with rrn-lacking chromosome and rrn-plasmid.</title>
        <authorList>
            <person name="Anda M."/>
            <person name="Iwasaki W."/>
        </authorList>
    </citation>
    <scope>NUCLEOTIDE SEQUENCE [LARGE SCALE GENOMIC DNA]</scope>
    <source>
        <strain evidence="4 5">DSM 100852</strain>
    </source>
</reference>
<dbReference type="GO" id="GO:0046872">
    <property type="term" value="F:metal ion binding"/>
    <property type="evidence" value="ECO:0007669"/>
    <property type="project" value="UniProtKB-KW"/>
</dbReference>
<evidence type="ECO:0000256" key="2">
    <source>
        <dbReference type="ARBA" id="ARBA00022801"/>
    </source>
</evidence>
<dbReference type="PANTHER" id="PTHR16222:SF24">
    <property type="entry name" value="ADP-RIBOSYLHYDROLASE ARH3"/>
    <property type="match status" value="1"/>
</dbReference>
<dbReference type="AlphaFoldDB" id="A0AAU9CB19"/>
<dbReference type="InterPro" id="IPR036705">
    <property type="entry name" value="Ribosyl_crysJ1_sf"/>
</dbReference>
<feature type="binding site" evidence="3">
    <location>
        <position position="249"/>
    </location>
    <ligand>
        <name>Mg(2+)</name>
        <dbReference type="ChEBI" id="CHEBI:18420"/>
        <label>1</label>
    </ligand>
</feature>
<gene>
    <name evidence="4" type="ORF">FUAX_17980</name>
</gene>
<proteinExistence type="inferred from homology"/>
<accession>A0AAU9CB19</accession>
<comment type="cofactor">
    <cofactor evidence="3">
        <name>Mg(2+)</name>
        <dbReference type="ChEBI" id="CHEBI:18420"/>
    </cofactor>
    <text evidence="3">Binds 2 magnesium ions per subunit.</text>
</comment>
<keyword evidence="3" id="KW-0479">Metal-binding</keyword>